<gene>
    <name evidence="1" type="ORF">BDR25DRAFT_245562</name>
</gene>
<sequence>MASPSGNRVIAVTEAFTVVAGAVVFLRLFTRVAVLRNAGFEDVCITVAMACSIGLTVTIAEQVRNGMGMHITTLTPTMIIDSQKAFWASIWIYNLSLTFTKLSILVQFLRIFPTRRFRFICFILAGFIGTFGIWTFFGSIFLCSPIEFFWDKTTKGGTCLNQFVIWYLNAGVNIVQDFAILILPIPVLRTLNIPKGQKRALIIIFALGGFVCLISIIRLQTLVRISNSKDPTFDNPPAATFSVVEVNVGIVCACLPSLRPLFAHMLPSYFPPIPQLNTSRRNDEERQQPKHLRTLSSQTHPYTAGESSRPSYSRGGATNTTWSRNESELEQMYNHQATVLGTGTRINGPVRQVTINHTPRISSSHPAPRLPRLPENLATIGSVGASRPSSKHSRRSSGPRNHSRKHHARNSSLHKPLPITPFPVLEPWNR</sequence>
<keyword evidence="2" id="KW-1185">Reference proteome</keyword>
<reference evidence="1" key="1">
    <citation type="journal article" date="2020" name="Stud. Mycol.">
        <title>101 Dothideomycetes genomes: a test case for predicting lifestyles and emergence of pathogens.</title>
        <authorList>
            <person name="Haridas S."/>
            <person name="Albert R."/>
            <person name="Binder M."/>
            <person name="Bloem J."/>
            <person name="Labutti K."/>
            <person name="Salamov A."/>
            <person name="Andreopoulos B."/>
            <person name="Baker S."/>
            <person name="Barry K."/>
            <person name="Bills G."/>
            <person name="Bluhm B."/>
            <person name="Cannon C."/>
            <person name="Castanera R."/>
            <person name="Culley D."/>
            <person name="Daum C."/>
            <person name="Ezra D."/>
            <person name="Gonzalez J."/>
            <person name="Henrissat B."/>
            <person name="Kuo A."/>
            <person name="Liang C."/>
            <person name="Lipzen A."/>
            <person name="Lutzoni F."/>
            <person name="Magnuson J."/>
            <person name="Mondo S."/>
            <person name="Nolan M."/>
            <person name="Ohm R."/>
            <person name="Pangilinan J."/>
            <person name="Park H.-J."/>
            <person name="Ramirez L."/>
            <person name="Alfaro M."/>
            <person name="Sun H."/>
            <person name="Tritt A."/>
            <person name="Yoshinaga Y."/>
            <person name="Zwiers L.-H."/>
            <person name="Turgeon B."/>
            <person name="Goodwin S."/>
            <person name="Spatafora J."/>
            <person name="Crous P."/>
            <person name="Grigoriev I."/>
        </authorList>
    </citation>
    <scope>NUCLEOTIDE SEQUENCE</scope>
    <source>
        <strain evidence="1">ATCC 200398</strain>
    </source>
</reference>
<comment type="caution">
    <text evidence="1">The sequence shown here is derived from an EMBL/GenBank/DDBJ whole genome shotgun (WGS) entry which is preliminary data.</text>
</comment>
<proteinExistence type="predicted"/>
<organism evidence="1 2">
    <name type="scientific">Lindgomyces ingoldianus</name>
    <dbReference type="NCBI Taxonomy" id="673940"/>
    <lineage>
        <taxon>Eukaryota</taxon>
        <taxon>Fungi</taxon>
        <taxon>Dikarya</taxon>
        <taxon>Ascomycota</taxon>
        <taxon>Pezizomycotina</taxon>
        <taxon>Dothideomycetes</taxon>
        <taxon>Pleosporomycetidae</taxon>
        <taxon>Pleosporales</taxon>
        <taxon>Lindgomycetaceae</taxon>
        <taxon>Lindgomyces</taxon>
    </lineage>
</organism>
<dbReference type="Proteomes" id="UP000799755">
    <property type="component" value="Unassembled WGS sequence"/>
</dbReference>
<accession>A0ACB6QBE8</accession>
<dbReference type="EMBL" id="MU003550">
    <property type="protein sequence ID" value="KAF2463476.1"/>
    <property type="molecule type" value="Genomic_DNA"/>
</dbReference>
<name>A0ACB6QBE8_9PLEO</name>
<evidence type="ECO:0000313" key="1">
    <source>
        <dbReference type="EMBL" id="KAF2463476.1"/>
    </source>
</evidence>
<evidence type="ECO:0000313" key="2">
    <source>
        <dbReference type="Proteomes" id="UP000799755"/>
    </source>
</evidence>
<protein>
    <submittedName>
        <fullName evidence="1">Uncharacterized protein</fullName>
    </submittedName>
</protein>